<reference evidence="2" key="1">
    <citation type="journal article" date="2020" name="bioRxiv">
        <title>A rank-normalized archaeal taxonomy based on genome phylogeny resolves widespread incomplete and uneven classifications.</title>
        <authorList>
            <person name="Rinke C."/>
            <person name="Chuvochina M."/>
            <person name="Mussig A.J."/>
            <person name="Chaumeil P.-A."/>
            <person name="Waite D.W."/>
            <person name="Whitman W.B."/>
            <person name="Parks D.H."/>
            <person name="Hugenholtz P."/>
        </authorList>
    </citation>
    <scope>NUCLEOTIDE SEQUENCE</scope>
    <source>
        <strain evidence="2">UBA8834</strain>
    </source>
</reference>
<dbReference type="Proteomes" id="UP000617544">
    <property type="component" value="Unassembled WGS sequence"/>
</dbReference>
<name>A0A832W7W6_PYRHR</name>
<comment type="caution">
    <text evidence="2">The sequence shown here is derived from an EMBL/GenBank/DDBJ whole genome shotgun (WGS) entry which is preliminary data.</text>
</comment>
<evidence type="ECO:0000313" key="2">
    <source>
        <dbReference type="EMBL" id="HII61278.1"/>
    </source>
</evidence>
<dbReference type="PANTHER" id="PTHR43471">
    <property type="entry name" value="ABC TRANSPORTER PERMEASE"/>
    <property type="match status" value="1"/>
</dbReference>
<keyword evidence="1" id="KW-0812">Transmembrane</keyword>
<feature type="transmembrane region" description="Helical" evidence="1">
    <location>
        <begin position="176"/>
        <end position="202"/>
    </location>
</feature>
<dbReference type="OMA" id="WCKTEIE"/>
<organism evidence="2 3">
    <name type="scientific">Pyrococcus horikoshii</name>
    <dbReference type="NCBI Taxonomy" id="53953"/>
    <lineage>
        <taxon>Archaea</taxon>
        <taxon>Methanobacteriati</taxon>
        <taxon>Methanobacteriota</taxon>
        <taxon>Thermococci</taxon>
        <taxon>Thermococcales</taxon>
        <taxon>Thermococcaceae</taxon>
        <taxon>Pyrococcus</taxon>
    </lineage>
</organism>
<keyword evidence="1" id="KW-0472">Membrane</keyword>
<evidence type="ECO:0000256" key="1">
    <source>
        <dbReference type="SAM" id="Phobius"/>
    </source>
</evidence>
<dbReference type="GO" id="GO:0005886">
    <property type="term" value="C:plasma membrane"/>
    <property type="evidence" value="ECO:0007669"/>
    <property type="project" value="UniProtKB-SubCell"/>
</dbReference>
<keyword evidence="1" id="KW-1133">Transmembrane helix</keyword>
<accession>A0A832W7W6</accession>
<dbReference type="GO" id="GO:0140359">
    <property type="term" value="F:ABC-type transporter activity"/>
    <property type="evidence" value="ECO:0007669"/>
    <property type="project" value="InterPro"/>
</dbReference>
<feature type="transmembrane region" description="Helical" evidence="1">
    <location>
        <begin position="299"/>
        <end position="318"/>
    </location>
</feature>
<dbReference type="Pfam" id="PF12679">
    <property type="entry name" value="ABC2_membrane_2"/>
    <property type="match status" value="1"/>
</dbReference>
<feature type="transmembrane region" description="Helical" evidence="1">
    <location>
        <begin position="20"/>
        <end position="38"/>
    </location>
</feature>
<dbReference type="RefSeq" id="WP_010884957.1">
    <property type="nucleotide sequence ID" value="NZ_DUJN01000005.1"/>
</dbReference>
<feature type="transmembrane region" description="Helical" evidence="1">
    <location>
        <begin position="152"/>
        <end position="169"/>
    </location>
</feature>
<dbReference type="PANTHER" id="PTHR43471:SF13">
    <property type="entry name" value="ABC-2 TYPE TRANSPORT SYSTEM PERMEASE PROTEIN"/>
    <property type="match status" value="1"/>
</dbReference>
<protein>
    <submittedName>
        <fullName evidence="2">ABC transporter permease</fullName>
    </submittedName>
</protein>
<dbReference type="GeneID" id="1443192"/>
<dbReference type="AlphaFoldDB" id="A0A832W7W6"/>
<proteinExistence type="predicted"/>
<sequence>MKVINVGMKDFEVGIRTRRFQVMIILFTIISLGMTYNLKRLGVSASLYKTPFQMLFLSSFSNAFNYSVALLGILLGATTINGEKERGTLRIMASKPIYRDQILLGKFLGGALILGASLGLFYILTIAFALLLGVTPNKDDVVMFLTTLPFSLLYALCFFSLGMLISTIIKKPKNAIVMGIFIFAFLSFVLPIIASVIALAVVGLPPIPSIPADASNLTEEELQELIIQDPSYQEWLNELVKTTEGILYISPNYHYQEIIRMIFGGKPQISEVISALAYEESIVEDRSILESLQLAWENILVLTIASMLFIGLSYMRFVKMDY</sequence>
<dbReference type="EMBL" id="DUJN01000005">
    <property type="protein sequence ID" value="HII61278.1"/>
    <property type="molecule type" value="Genomic_DNA"/>
</dbReference>
<gene>
    <name evidence="2" type="ORF">HA331_05960</name>
</gene>
<feature type="transmembrane region" description="Helical" evidence="1">
    <location>
        <begin position="103"/>
        <end position="132"/>
    </location>
</feature>
<evidence type="ECO:0000313" key="3">
    <source>
        <dbReference type="Proteomes" id="UP000617544"/>
    </source>
</evidence>
<feature type="transmembrane region" description="Helical" evidence="1">
    <location>
        <begin position="63"/>
        <end position="82"/>
    </location>
</feature>